<dbReference type="GO" id="GO:0044877">
    <property type="term" value="F:protein-containing complex binding"/>
    <property type="evidence" value="ECO:0007669"/>
    <property type="project" value="TreeGrafter"/>
</dbReference>
<keyword evidence="4" id="KW-0830">Ubiquinone</keyword>
<feature type="domain" description="NAD-dependent epimerase/dehydratase" evidence="2">
    <location>
        <begin position="30"/>
        <end position="243"/>
    </location>
</feature>
<evidence type="ECO:0000313" key="5">
    <source>
        <dbReference type="Proteomes" id="UP000031599"/>
    </source>
</evidence>
<dbReference type="Pfam" id="PF01370">
    <property type="entry name" value="Epimerase"/>
    <property type="match status" value="1"/>
</dbReference>
<dbReference type="InterPro" id="IPR003675">
    <property type="entry name" value="Rce1/LyrA-like_dom"/>
</dbReference>
<name>A0A0C2DG94_9BACT</name>
<reference evidence="4 5" key="1">
    <citation type="submission" date="2014-12" db="EMBL/GenBank/DDBJ databases">
        <title>Genome assembly of Enhygromyxa salina DSM 15201.</title>
        <authorList>
            <person name="Sharma G."/>
            <person name="Subramanian S."/>
        </authorList>
    </citation>
    <scope>NUCLEOTIDE SEQUENCE [LARGE SCALE GENOMIC DNA]</scope>
    <source>
        <strain evidence="4 5">DSM 15201</strain>
    </source>
</reference>
<dbReference type="Proteomes" id="UP000031599">
    <property type="component" value="Unassembled WGS sequence"/>
</dbReference>
<gene>
    <name evidence="4" type="ORF">DB30_07707</name>
</gene>
<dbReference type="CDD" id="cd05271">
    <property type="entry name" value="NDUFA9_like_SDR_a"/>
    <property type="match status" value="1"/>
</dbReference>
<organism evidence="4 5">
    <name type="scientific">Enhygromyxa salina</name>
    <dbReference type="NCBI Taxonomy" id="215803"/>
    <lineage>
        <taxon>Bacteria</taxon>
        <taxon>Pseudomonadati</taxon>
        <taxon>Myxococcota</taxon>
        <taxon>Polyangia</taxon>
        <taxon>Nannocystales</taxon>
        <taxon>Nannocystaceae</taxon>
        <taxon>Enhygromyxa</taxon>
    </lineage>
</organism>
<dbReference type="GO" id="GO:0080120">
    <property type="term" value="P:CAAX-box protein maturation"/>
    <property type="evidence" value="ECO:0007669"/>
    <property type="project" value="UniProtKB-ARBA"/>
</dbReference>
<sequence>MAPVFRRSMSSTIVHDAVSMHEARTSRSVVAVAGGTGFIGRHVVARLLAAGHAVVVLARAPHGLPKSIAGARLRAADLSTGVDPQLLDGCEVLVNLVGIKRESSGRAKNKGAPGWSWERAHVQLPEQLAEAARLAGLTRMIHVSVAGSDPAGPSAGAYLETKARGEQRLRARADGPAITILRPGVVYGQGDDMLRNLADSIRAAPVFPAPRGGRSLVQPIAVEDVAEAVLRCVERPVASGRDYDLVGPERLELRELVGRVASSSVVARRCAVVSAPAVLQRVAAFALERVSADPLITRSQLDLLAVGVVGDPEPAWVDLGLEPRALDEAAITHALAGFEPRLPSVRLVPDPAAAASLSELAGSRIPSWKLACFAALAVASLLAGPWLPGSIWTRMAGLELVLSVLALALLRLRWAPLWRPSAAALAWGVGAGLVMWAGAFGVAAALRSLAPELWSETTTIYAWSDQLTLPLPLALSLLAMIVAGEEVVWRGALGITLASRQAPWLGPWSAVLLSSALFTIAHLTTGPPVLAIAAALAGGAWTWLAIRTRTLFAPFIAHLGWDASMLYLTPT</sequence>
<keyword evidence="1" id="KW-0812">Transmembrane</keyword>
<evidence type="ECO:0000259" key="3">
    <source>
        <dbReference type="Pfam" id="PF02517"/>
    </source>
</evidence>
<dbReference type="PANTHER" id="PTHR12126">
    <property type="entry name" value="NADH-UBIQUINONE OXIDOREDUCTASE 39 KDA SUBUNIT-RELATED"/>
    <property type="match status" value="1"/>
</dbReference>
<dbReference type="PANTHER" id="PTHR12126:SF11">
    <property type="entry name" value="NADH DEHYDROGENASE [UBIQUINONE] 1 ALPHA SUBCOMPLEX SUBUNIT 9, MITOCHONDRIAL"/>
    <property type="match status" value="1"/>
</dbReference>
<dbReference type="InterPro" id="IPR001509">
    <property type="entry name" value="Epimerase_deHydtase"/>
</dbReference>
<dbReference type="GO" id="GO:0004175">
    <property type="term" value="F:endopeptidase activity"/>
    <property type="evidence" value="ECO:0007669"/>
    <property type="project" value="UniProtKB-ARBA"/>
</dbReference>
<dbReference type="SUPFAM" id="SSF51735">
    <property type="entry name" value="NAD(P)-binding Rossmann-fold domains"/>
    <property type="match status" value="1"/>
</dbReference>
<accession>A0A0C2DG94</accession>
<feature type="transmembrane region" description="Helical" evidence="1">
    <location>
        <begin position="424"/>
        <end position="446"/>
    </location>
</feature>
<dbReference type="Pfam" id="PF02517">
    <property type="entry name" value="Rce1-like"/>
    <property type="match status" value="1"/>
</dbReference>
<feature type="transmembrane region" description="Helical" evidence="1">
    <location>
        <begin position="466"/>
        <end position="483"/>
    </location>
</feature>
<evidence type="ECO:0000313" key="4">
    <source>
        <dbReference type="EMBL" id="KIG18692.1"/>
    </source>
</evidence>
<proteinExistence type="predicted"/>
<dbReference type="EMBL" id="JMCC02000009">
    <property type="protein sequence ID" value="KIG18692.1"/>
    <property type="molecule type" value="Genomic_DNA"/>
</dbReference>
<feature type="transmembrane region" description="Helical" evidence="1">
    <location>
        <begin position="504"/>
        <end position="523"/>
    </location>
</feature>
<dbReference type="InterPro" id="IPR051207">
    <property type="entry name" value="ComplexI_NDUFA9_subunit"/>
</dbReference>
<feature type="transmembrane region" description="Helical" evidence="1">
    <location>
        <begin position="392"/>
        <end position="412"/>
    </location>
</feature>
<dbReference type="AlphaFoldDB" id="A0A0C2DG94"/>
<keyword evidence="1" id="KW-1133">Transmembrane helix</keyword>
<feature type="transmembrane region" description="Helical" evidence="1">
    <location>
        <begin position="529"/>
        <end position="546"/>
    </location>
</feature>
<dbReference type="InterPro" id="IPR036291">
    <property type="entry name" value="NAD(P)-bd_dom_sf"/>
</dbReference>
<dbReference type="Gene3D" id="3.40.50.720">
    <property type="entry name" value="NAD(P)-binding Rossmann-like Domain"/>
    <property type="match status" value="1"/>
</dbReference>
<comment type="caution">
    <text evidence="4">The sequence shown here is derived from an EMBL/GenBank/DDBJ whole genome shotgun (WGS) entry which is preliminary data.</text>
</comment>
<feature type="domain" description="CAAX prenyl protease 2/Lysostaphin resistance protein A-like" evidence="3">
    <location>
        <begin position="471"/>
        <end position="563"/>
    </location>
</feature>
<keyword evidence="1" id="KW-0472">Membrane</keyword>
<evidence type="ECO:0000259" key="2">
    <source>
        <dbReference type="Pfam" id="PF01370"/>
    </source>
</evidence>
<evidence type="ECO:0000256" key="1">
    <source>
        <dbReference type="SAM" id="Phobius"/>
    </source>
</evidence>
<protein>
    <submittedName>
        <fullName evidence="4">Putative NADH-ubiquinone oxidoreductase</fullName>
    </submittedName>
</protein>